<evidence type="ECO:0000256" key="3">
    <source>
        <dbReference type="ARBA" id="ARBA00022857"/>
    </source>
</evidence>
<proteinExistence type="predicted"/>
<dbReference type="Gene3D" id="3.40.109.10">
    <property type="entry name" value="NADH Oxidase"/>
    <property type="match status" value="1"/>
</dbReference>
<dbReference type="InterPro" id="IPR000415">
    <property type="entry name" value="Nitroreductase-like"/>
</dbReference>
<reference evidence="6" key="1">
    <citation type="submission" date="2020-02" db="EMBL/GenBank/DDBJ databases">
        <authorList>
            <person name="Meier V. D."/>
        </authorList>
    </citation>
    <scope>NUCLEOTIDE SEQUENCE</scope>
    <source>
        <strain evidence="6">AVDCRST_MAG24</strain>
    </source>
</reference>
<dbReference type="Pfam" id="PF00881">
    <property type="entry name" value="Nitroreductase"/>
    <property type="match status" value="1"/>
</dbReference>
<dbReference type="NCBIfam" id="NF003768">
    <property type="entry name" value="PRK05365.1"/>
    <property type="match status" value="1"/>
</dbReference>
<dbReference type="CDD" id="cd02148">
    <property type="entry name" value="RutE-like"/>
    <property type="match status" value="1"/>
</dbReference>
<dbReference type="InterPro" id="IPR029479">
    <property type="entry name" value="Nitroreductase"/>
</dbReference>
<dbReference type="EMBL" id="CADCUF010000132">
    <property type="protein sequence ID" value="CAA9331257.1"/>
    <property type="molecule type" value="Genomic_DNA"/>
</dbReference>
<dbReference type="InterPro" id="IPR023936">
    <property type="entry name" value="RutE-like"/>
</dbReference>
<protein>
    <submittedName>
        <fullName evidence="6">Nitroreductase</fullName>
    </submittedName>
</protein>
<dbReference type="PANTHER" id="PTHR43543">
    <property type="entry name" value="MALONIC SEMIALDEHYDE REDUCTASE RUTE-RELATED"/>
    <property type="match status" value="1"/>
</dbReference>
<name>A0A6J4LG59_9ACTN</name>
<dbReference type="GO" id="GO:0016491">
    <property type="term" value="F:oxidoreductase activity"/>
    <property type="evidence" value="ECO:0007669"/>
    <property type="project" value="UniProtKB-KW"/>
</dbReference>
<keyword evidence="4" id="KW-0560">Oxidoreductase</keyword>
<evidence type="ECO:0000256" key="1">
    <source>
        <dbReference type="ARBA" id="ARBA00022630"/>
    </source>
</evidence>
<organism evidence="6">
    <name type="scientific">uncultured Nocardioidaceae bacterium</name>
    <dbReference type="NCBI Taxonomy" id="253824"/>
    <lineage>
        <taxon>Bacteria</taxon>
        <taxon>Bacillati</taxon>
        <taxon>Actinomycetota</taxon>
        <taxon>Actinomycetes</taxon>
        <taxon>Propionibacteriales</taxon>
        <taxon>Nocardioidaceae</taxon>
        <taxon>environmental samples</taxon>
    </lineage>
</organism>
<evidence type="ECO:0000256" key="2">
    <source>
        <dbReference type="ARBA" id="ARBA00022643"/>
    </source>
</evidence>
<keyword evidence="2" id="KW-0288">FMN</keyword>
<sequence length="208" mass="22875">MTDLLSMTPQDQDLLFREARTANAFTDEPVTEEQVRAIYDLVKWAPTALNAQPLRVLLVPQGDARERLLSHLSPGNRTKAASAPLVAVLAADLDFHDELPRVFPHWPGARDGFAEEPRRAEAARFNATLQAGYFLLGVRAAGLAAGPMGGFDADGVDEDLLAGTRWRSLLVVNIGRPAEDAWFHRLPRLDYDEVVRTLDTPPEVRAAA</sequence>
<gene>
    <name evidence="6" type="ORF">AVDCRST_MAG24-819</name>
</gene>
<dbReference type="InterPro" id="IPR050461">
    <property type="entry name" value="Nitroreductase_HadB/RutE"/>
</dbReference>
<keyword evidence="3" id="KW-0521">NADP</keyword>
<feature type="domain" description="Nitroreductase" evidence="5">
    <location>
        <begin position="19"/>
        <end position="175"/>
    </location>
</feature>
<evidence type="ECO:0000256" key="4">
    <source>
        <dbReference type="ARBA" id="ARBA00023002"/>
    </source>
</evidence>
<dbReference type="SUPFAM" id="SSF55469">
    <property type="entry name" value="FMN-dependent nitroreductase-like"/>
    <property type="match status" value="1"/>
</dbReference>
<dbReference type="AlphaFoldDB" id="A0A6J4LG59"/>
<accession>A0A6J4LG59</accession>
<evidence type="ECO:0000259" key="5">
    <source>
        <dbReference type="Pfam" id="PF00881"/>
    </source>
</evidence>
<evidence type="ECO:0000313" key="6">
    <source>
        <dbReference type="EMBL" id="CAA9331257.1"/>
    </source>
</evidence>
<dbReference type="PANTHER" id="PTHR43543:SF1">
    <property type="entry name" value="MALONIC SEMIALDEHYDE REDUCTASE RUTE-RELATED"/>
    <property type="match status" value="1"/>
</dbReference>
<keyword evidence="1" id="KW-0285">Flavoprotein</keyword>